<feature type="transmembrane region" description="Helical" evidence="1">
    <location>
        <begin position="39"/>
        <end position="59"/>
    </location>
</feature>
<feature type="transmembrane region" description="Helical" evidence="1">
    <location>
        <begin position="65"/>
        <end position="85"/>
    </location>
</feature>
<dbReference type="AlphaFoldDB" id="A0A2A2AVL4"/>
<dbReference type="EMBL" id="NSJD01000001">
    <property type="protein sequence ID" value="PAT41734.1"/>
    <property type="molecule type" value="Genomic_DNA"/>
</dbReference>
<evidence type="ECO:0000313" key="3">
    <source>
        <dbReference type="EMBL" id="PAT41734.1"/>
    </source>
</evidence>
<dbReference type="Proteomes" id="UP000218644">
    <property type="component" value="Unassembled WGS sequence"/>
</dbReference>
<proteinExistence type="predicted"/>
<comment type="caution">
    <text evidence="3">The sequence shown here is derived from an EMBL/GenBank/DDBJ whole genome shotgun (WGS) entry which is preliminary data.</text>
</comment>
<keyword evidence="1" id="KW-0472">Membrane</keyword>
<dbReference type="PROSITE" id="PS51257">
    <property type="entry name" value="PROKAR_LIPOPROTEIN"/>
    <property type="match status" value="1"/>
</dbReference>
<evidence type="ECO:0000313" key="4">
    <source>
        <dbReference type="Proteomes" id="UP000218054"/>
    </source>
</evidence>
<accession>A0A2A2AJD1</accession>
<organism evidence="3 5">
    <name type="scientific">Vandammella animalimorsus</name>
    <dbReference type="NCBI Taxonomy" id="2029117"/>
    <lineage>
        <taxon>Bacteria</taxon>
        <taxon>Pseudomonadati</taxon>
        <taxon>Pseudomonadota</taxon>
        <taxon>Betaproteobacteria</taxon>
        <taxon>Burkholderiales</taxon>
        <taxon>Comamonadaceae</taxon>
        <taxon>Vandammella</taxon>
    </lineage>
</organism>
<keyword evidence="1" id="KW-1133">Transmembrane helix</keyword>
<evidence type="ECO:0000313" key="2">
    <source>
        <dbReference type="EMBL" id="PAT37831.1"/>
    </source>
</evidence>
<feature type="transmembrane region" description="Helical" evidence="1">
    <location>
        <begin position="12"/>
        <end position="32"/>
    </location>
</feature>
<reference evidence="4 5" key="1">
    <citation type="submission" date="2017-08" db="EMBL/GenBank/DDBJ databases">
        <title>WGS of Clinical strains of the CDC Group NO-1 linked to zoonotic infections in humans.</title>
        <authorList>
            <person name="Bernier A.-M."/>
            <person name="Bernard K."/>
        </authorList>
    </citation>
    <scope>NUCLEOTIDE SEQUENCE [LARGE SCALE GENOMIC DNA]</scope>
    <source>
        <strain evidence="2 4">NML00-0135</strain>
        <strain evidence="3 5">NML79-0751</strain>
    </source>
</reference>
<keyword evidence="4" id="KW-1185">Reference proteome</keyword>
<name>A0A2A2AVL4_9BURK</name>
<accession>A0A2A2AVL4</accession>
<dbReference type="EMBL" id="NSJB01000002">
    <property type="protein sequence ID" value="PAT37831.1"/>
    <property type="molecule type" value="Genomic_DNA"/>
</dbReference>
<evidence type="ECO:0000313" key="5">
    <source>
        <dbReference type="Proteomes" id="UP000218644"/>
    </source>
</evidence>
<sequence>MAVLSRTVAAVGLGYALSACAASLLALLLHWAGMPRVDAVLLSNMLAFVLYATALLWSFACASAWRTWCGLGAPALASALALWAVQGLRGGA</sequence>
<protein>
    <submittedName>
        <fullName evidence="3">Iron transporter</fullName>
    </submittedName>
</protein>
<gene>
    <name evidence="3" type="ORF">CK623_01065</name>
    <name evidence="2" type="ORF">CK625_04655</name>
</gene>
<keyword evidence="1" id="KW-0812">Transmembrane</keyword>
<evidence type="ECO:0000256" key="1">
    <source>
        <dbReference type="SAM" id="Phobius"/>
    </source>
</evidence>
<dbReference type="Proteomes" id="UP000218054">
    <property type="component" value="Unassembled WGS sequence"/>
</dbReference>